<accession>A0ACB9PX90</accession>
<reference evidence="1 2" key="1">
    <citation type="journal article" date="2022" name="DNA Res.">
        <title>Chromosomal-level genome assembly of the orchid tree Bauhinia variegata (Leguminosae; Cercidoideae) supports the allotetraploid origin hypothesis of Bauhinia.</title>
        <authorList>
            <person name="Zhong Y."/>
            <person name="Chen Y."/>
            <person name="Zheng D."/>
            <person name="Pang J."/>
            <person name="Liu Y."/>
            <person name="Luo S."/>
            <person name="Meng S."/>
            <person name="Qian L."/>
            <person name="Wei D."/>
            <person name="Dai S."/>
            <person name="Zhou R."/>
        </authorList>
    </citation>
    <scope>NUCLEOTIDE SEQUENCE [LARGE SCALE GENOMIC DNA]</scope>
    <source>
        <strain evidence="1">BV-YZ2020</strain>
    </source>
</reference>
<name>A0ACB9PX90_BAUVA</name>
<keyword evidence="2" id="KW-1185">Reference proteome</keyword>
<dbReference type="Proteomes" id="UP000828941">
    <property type="component" value="Chromosome 2"/>
</dbReference>
<proteinExistence type="predicted"/>
<sequence>MKVPRPLIFCFFLLVPLLLLLLLLVAPTSSSSEKVTVSLYYEALCPYCADFIVNHLVKIFQTGLISSVDLRIVPWGNAWIRTDGTVVCQYGDDECFLNTIEACTIALYRCGTTFQIYRLH</sequence>
<dbReference type="EMBL" id="CM039427">
    <property type="protein sequence ID" value="KAI4353429.1"/>
    <property type="molecule type" value="Genomic_DNA"/>
</dbReference>
<protein>
    <submittedName>
        <fullName evidence="1">Uncharacterized protein</fullName>
    </submittedName>
</protein>
<evidence type="ECO:0000313" key="1">
    <source>
        <dbReference type="EMBL" id="KAI4353429.1"/>
    </source>
</evidence>
<gene>
    <name evidence="1" type="ORF">L6164_002380</name>
</gene>
<evidence type="ECO:0000313" key="2">
    <source>
        <dbReference type="Proteomes" id="UP000828941"/>
    </source>
</evidence>
<comment type="caution">
    <text evidence="1">The sequence shown here is derived from an EMBL/GenBank/DDBJ whole genome shotgun (WGS) entry which is preliminary data.</text>
</comment>
<organism evidence="1 2">
    <name type="scientific">Bauhinia variegata</name>
    <name type="common">Purple orchid tree</name>
    <name type="synonym">Phanera variegata</name>
    <dbReference type="NCBI Taxonomy" id="167791"/>
    <lineage>
        <taxon>Eukaryota</taxon>
        <taxon>Viridiplantae</taxon>
        <taxon>Streptophyta</taxon>
        <taxon>Embryophyta</taxon>
        <taxon>Tracheophyta</taxon>
        <taxon>Spermatophyta</taxon>
        <taxon>Magnoliopsida</taxon>
        <taxon>eudicotyledons</taxon>
        <taxon>Gunneridae</taxon>
        <taxon>Pentapetalae</taxon>
        <taxon>rosids</taxon>
        <taxon>fabids</taxon>
        <taxon>Fabales</taxon>
        <taxon>Fabaceae</taxon>
        <taxon>Cercidoideae</taxon>
        <taxon>Cercideae</taxon>
        <taxon>Bauhiniinae</taxon>
        <taxon>Bauhinia</taxon>
    </lineage>
</organism>